<proteinExistence type="predicted"/>
<name>A0A1I0YFI0_SELRU</name>
<evidence type="ECO:0000313" key="1">
    <source>
        <dbReference type="EMBL" id="SFB11942.1"/>
    </source>
</evidence>
<protein>
    <submittedName>
        <fullName evidence="1">Uncharacterized protein</fullName>
    </submittedName>
</protein>
<sequence>MAGKRTYLEKLYDETLWGAAWFSWYDFPERDSVLVAGCVSSAALEELSRRFLSVRQYDPDKSYEGCMFSAILVGGSLGSRVDNTAFLNSVKHSLSAHGILLWAADNKLGTRFLCGDDHWNDEGEYFTRQEWEHMFLSAGLPVSRVYGLMPGWHLLRNVFSDDCPLTGDTMQRLELRYVTPENLFRDETELLHDILDNQCFSYMVNAFLLEYRQEKAESAVLYADMYGDKDRESASVIQRLTDGMVVKKPLYIGGSVAAIYHHGEILRKRGLSVVVQQYDGENIIMPYMEVPLLSQVMEQTAKRSETEFRRLLERYWQCILNSSDEAEINDFPHTNQDVGKILQKAYVDMIPTNVFVSGDKLVFFDQEYCYENYPARFVLYRGLGTLYSACPDLKKFVSLETVKEWFGITEIWPVFQVADREHFVCRARNMELYGEYHEKHCRNARFINRNRQLLSRIDKLACEDLFADIKGKKIVLFGAGRFCDRYLQEFGNIYSPDFIVDNDSEKWHKRKKSVEILSPDVLKTMNPNFLRIIVCCHSVDSIGRQLKSLGIEDYRVY</sequence>
<evidence type="ECO:0000313" key="2">
    <source>
        <dbReference type="Proteomes" id="UP000183843"/>
    </source>
</evidence>
<dbReference type="Gene3D" id="3.40.50.720">
    <property type="entry name" value="NAD(P)-binding Rossmann-like Domain"/>
    <property type="match status" value="1"/>
</dbReference>
<organism evidence="1 2">
    <name type="scientific">Selenomonas ruminantium</name>
    <dbReference type="NCBI Taxonomy" id="971"/>
    <lineage>
        <taxon>Bacteria</taxon>
        <taxon>Bacillati</taxon>
        <taxon>Bacillota</taxon>
        <taxon>Negativicutes</taxon>
        <taxon>Selenomonadales</taxon>
        <taxon>Selenomonadaceae</taxon>
        <taxon>Selenomonas</taxon>
    </lineage>
</organism>
<reference evidence="1 2" key="1">
    <citation type="submission" date="2016-10" db="EMBL/GenBank/DDBJ databases">
        <authorList>
            <person name="de Groot N.N."/>
        </authorList>
    </citation>
    <scope>NUCLEOTIDE SEQUENCE [LARGE SCALE GENOMIC DNA]</scope>
    <source>
        <strain evidence="1 2">L14</strain>
    </source>
</reference>
<dbReference type="InterPro" id="IPR029063">
    <property type="entry name" value="SAM-dependent_MTases_sf"/>
</dbReference>
<accession>A0A1I0YFI0</accession>
<dbReference type="EMBL" id="FOJX01000013">
    <property type="protein sequence ID" value="SFB11942.1"/>
    <property type="molecule type" value="Genomic_DNA"/>
</dbReference>
<dbReference type="SUPFAM" id="SSF53335">
    <property type="entry name" value="S-adenosyl-L-methionine-dependent methyltransferases"/>
    <property type="match status" value="1"/>
</dbReference>
<dbReference type="Proteomes" id="UP000183843">
    <property type="component" value="Unassembled WGS sequence"/>
</dbReference>
<gene>
    <name evidence="1" type="ORF">SAMN05216587_1134</name>
</gene>
<dbReference type="AlphaFoldDB" id="A0A1I0YFI0"/>